<gene>
    <name evidence="1" type="ORF">BVDSYZ_11710</name>
</gene>
<dbReference type="AlphaFoldDB" id="A0ABC8D9S5"/>
<evidence type="ECO:0000313" key="2">
    <source>
        <dbReference type="Proteomes" id="UP000250069"/>
    </source>
</evidence>
<dbReference type="Proteomes" id="UP000250069">
    <property type="component" value="Chromosome"/>
</dbReference>
<dbReference type="RefSeq" id="WP_062623464.1">
    <property type="nucleotide sequence ID" value="NZ_CP015443.1"/>
</dbReference>
<organism evidence="1 2">
    <name type="scientific">Bacillus velezensis</name>
    <dbReference type="NCBI Taxonomy" id="492670"/>
    <lineage>
        <taxon>Bacteria</taxon>
        <taxon>Bacillati</taxon>
        <taxon>Bacillota</taxon>
        <taxon>Bacilli</taxon>
        <taxon>Bacillales</taxon>
        <taxon>Bacillaceae</taxon>
        <taxon>Bacillus</taxon>
        <taxon>Bacillus amyloliquefaciens group</taxon>
    </lineage>
</organism>
<protein>
    <recommendedName>
        <fullName evidence="3">Phage protein</fullName>
    </recommendedName>
</protein>
<evidence type="ECO:0008006" key="3">
    <source>
        <dbReference type="Google" id="ProtNLM"/>
    </source>
</evidence>
<sequence length="90" mass="10487">MTKYKLFYGVGGSINDITRDEEAFDFDSYDEAINIARQQAFETFEDYEVICRVLSVEERMQQEGLTEEVAIAEYEEDVESFIEYGAEEVE</sequence>
<accession>A0ABC8D9S5</accession>
<name>A0ABC8D9S5_BACVE</name>
<dbReference type="EMBL" id="CP030150">
    <property type="protein sequence ID" value="AWX72652.1"/>
    <property type="molecule type" value="Genomic_DNA"/>
</dbReference>
<proteinExistence type="predicted"/>
<evidence type="ECO:0000313" key="1">
    <source>
        <dbReference type="EMBL" id="AWX72652.1"/>
    </source>
</evidence>
<reference evidence="1 2" key="1">
    <citation type="submission" date="2018-06" db="EMBL/GenBank/DDBJ databases">
        <title>Complete Genome Sequence of Bacillus velezensis DSYZ, a Plant Growth-Promoting Rhizobacterium with Antifungal Activity.</title>
        <authorList>
            <person name="Du B."/>
            <person name="Ding Y."/>
            <person name="Liu K."/>
            <person name="Yao L."/>
            <person name="Wang C."/>
            <person name="Li H."/>
            <person name="Liu H."/>
        </authorList>
    </citation>
    <scope>NUCLEOTIDE SEQUENCE [LARGE SCALE GENOMIC DNA]</scope>
    <source>
        <strain evidence="1 2">DSYZ</strain>
    </source>
</reference>